<keyword evidence="2" id="KW-1185">Reference proteome</keyword>
<dbReference type="AlphaFoldDB" id="A0A517M7R8"/>
<evidence type="ECO:0000313" key="2">
    <source>
        <dbReference type="Proteomes" id="UP000319557"/>
    </source>
</evidence>
<evidence type="ECO:0000313" key="1">
    <source>
        <dbReference type="EMBL" id="QDS90930.1"/>
    </source>
</evidence>
<proteinExistence type="predicted"/>
<reference evidence="1 2" key="1">
    <citation type="submission" date="2019-02" db="EMBL/GenBank/DDBJ databases">
        <title>Deep-cultivation of Planctomycetes and their phenomic and genomic characterization uncovers novel biology.</title>
        <authorList>
            <person name="Wiegand S."/>
            <person name="Jogler M."/>
            <person name="Boedeker C."/>
            <person name="Pinto D."/>
            <person name="Vollmers J."/>
            <person name="Rivas-Marin E."/>
            <person name="Kohn T."/>
            <person name="Peeters S.H."/>
            <person name="Heuer A."/>
            <person name="Rast P."/>
            <person name="Oberbeckmann S."/>
            <person name="Bunk B."/>
            <person name="Jeske O."/>
            <person name="Meyerdierks A."/>
            <person name="Storesund J.E."/>
            <person name="Kallscheuer N."/>
            <person name="Luecker S."/>
            <person name="Lage O.M."/>
            <person name="Pohl T."/>
            <person name="Merkel B.J."/>
            <person name="Hornburger P."/>
            <person name="Mueller R.-W."/>
            <person name="Bruemmer F."/>
            <person name="Labrenz M."/>
            <person name="Spormann A.M."/>
            <person name="Op den Camp H."/>
            <person name="Overmann J."/>
            <person name="Amann R."/>
            <person name="Jetten M.S.M."/>
            <person name="Mascher T."/>
            <person name="Medema M.H."/>
            <person name="Devos D.P."/>
            <person name="Kaster A.-K."/>
            <person name="Ovreas L."/>
            <person name="Rohde M."/>
            <person name="Galperin M.Y."/>
            <person name="Jogler C."/>
        </authorList>
    </citation>
    <scope>NUCLEOTIDE SEQUENCE [LARGE SCALE GENOMIC DNA]</scope>
    <source>
        <strain evidence="1 2">EC9</strain>
    </source>
</reference>
<dbReference type="EMBL" id="CP036261">
    <property type="protein sequence ID" value="QDS90930.1"/>
    <property type="molecule type" value="Genomic_DNA"/>
</dbReference>
<gene>
    <name evidence="1" type="ORF">EC9_51480</name>
</gene>
<protein>
    <submittedName>
        <fullName evidence="1">Uncharacterized protein</fullName>
    </submittedName>
</protein>
<organism evidence="1 2">
    <name type="scientific">Rosistilla ulvae</name>
    <dbReference type="NCBI Taxonomy" id="1930277"/>
    <lineage>
        <taxon>Bacteria</taxon>
        <taxon>Pseudomonadati</taxon>
        <taxon>Planctomycetota</taxon>
        <taxon>Planctomycetia</taxon>
        <taxon>Pirellulales</taxon>
        <taxon>Pirellulaceae</taxon>
        <taxon>Rosistilla</taxon>
    </lineage>
</organism>
<dbReference type="Proteomes" id="UP000319557">
    <property type="component" value="Chromosome"/>
</dbReference>
<sequence length="211" mass="24018">MESKIEATHRLQIDGRWDEAAAAKDREKDRLIESGMTRRQASPLAWEWMIENFPPMSAADKAWRESMALIGIERFSSDVLISDDVAGYSINDYWWVLRYLVARDICAQRNDADADIEIEERLLNEWTTKDQAVLATLAVANLSHFIHVCEARVETSMLMLIDTDGSSGLEIDALAHFCDTLQPMRARLEAFQAENSRDLAMSGKYRELFAA</sequence>
<dbReference type="KEGG" id="ruv:EC9_51480"/>
<name>A0A517M7R8_9BACT</name>
<accession>A0A517M7R8</accession>